<reference evidence="4 5" key="1">
    <citation type="journal article" date="2023" name="BMC Biol.">
        <title>The compact genome of the sponge Oopsacas minuta (Hexactinellida) is lacking key metazoan core genes.</title>
        <authorList>
            <person name="Santini S."/>
            <person name="Schenkelaars Q."/>
            <person name="Jourda C."/>
            <person name="Duchesne M."/>
            <person name="Belahbib H."/>
            <person name="Rocher C."/>
            <person name="Selva M."/>
            <person name="Riesgo A."/>
            <person name="Vervoort M."/>
            <person name="Leys S.P."/>
            <person name="Kodjabachian L."/>
            <person name="Le Bivic A."/>
            <person name="Borchiellini C."/>
            <person name="Claverie J.M."/>
            <person name="Renard E."/>
        </authorList>
    </citation>
    <scope>NUCLEOTIDE SEQUENCE [LARGE SCALE GENOMIC DNA]</scope>
    <source>
        <strain evidence="4">SPO-2</strain>
    </source>
</reference>
<evidence type="ECO:0000313" key="4">
    <source>
        <dbReference type="EMBL" id="KAI6657001.1"/>
    </source>
</evidence>
<keyword evidence="5" id="KW-1185">Reference proteome</keyword>
<dbReference type="Proteomes" id="UP001165289">
    <property type="component" value="Unassembled WGS sequence"/>
</dbReference>
<gene>
    <name evidence="4" type="ORF">LOD99_16302</name>
</gene>
<dbReference type="PANTHER" id="PTHR10858">
    <property type="entry name" value="DEOXYRIBONUCLEASE II"/>
    <property type="match status" value="1"/>
</dbReference>
<accession>A0AAV7K7J9</accession>
<keyword evidence="3" id="KW-0732">Signal</keyword>
<dbReference type="PANTHER" id="PTHR10858:SF30">
    <property type="entry name" value="CELL-DEATH-RELATED NUCLEASE 7"/>
    <property type="match status" value="1"/>
</dbReference>
<dbReference type="EMBL" id="JAKMXF010000133">
    <property type="protein sequence ID" value="KAI6657001.1"/>
    <property type="molecule type" value="Genomic_DNA"/>
</dbReference>
<name>A0AAV7K7J9_9METZ</name>
<dbReference type="AlphaFoldDB" id="A0AAV7K7J9"/>
<dbReference type="GO" id="GO:0004531">
    <property type="term" value="F:deoxyribonuclease II activity"/>
    <property type="evidence" value="ECO:0007669"/>
    <property type="project" value="InterPro"/>
</dbReference>
<feature type="signal peptide" evidence="3">
    <location>
        <begin position="1"/>
        <end position="21"/>
    </location>
</feature>
<dbReference type="Pfam" id="PF03265">
    <property type="entry name" value="DNase_II"/>
    <property type="match status" value="1"/>
</dbReference>
<comment type="similarity">
    <text evidence="1">Belongs to the DNase II family.</text>
</comment>
<keyword evidence="2" id="KW-0378">Hydrolase</keyword>
<sequence length="377" mass="41983">MNAKTLVYIVSLIIGFTCCKGNIDCIDENGRAVDWWTIAKIPEIKDSSNKWIVEGTGYLYFDSHQGSKLYFPDKSINSLNSAPGYTLSQLYKSSGSVGYAMYNDETPDATKDSTDAHSKGVVAYDSNSGFWLVHSVPSFPPYAGKSYSYPESGEIYGQSMLCMSLSLSNINTVGRQFQTNGPNFYNFSMPSSLISSLPDLYQATVNKKRVSVPSYNIATLTSMGGMRFTSFAKAKEFNKDLYSMLVAPKLQKSLLVETWIRGDKACDCSVCEPHNMCNYVVDDVNYVNFTEEVQYVETKDHSKWAVSKDKTTICIGDINRMNSQFHRGGGTVCFVETQLATIYEAAAQHNTCHECPGDIDIDIEVNINMNLKPKILF</sequence>
<protein>
    <submittedName>
        <fullName evidence="4">Uncharacterized protein</fullName>
    </submittedName>
</protein>
<organism evidence="4 5">
    <name type="scientific">Oopsacas minuta</name>
    <dbReference type="NCBI Taxonomy" id="111878"/>
    <lineage>
        <taxon>Eukaryota</taxon>
        <taxon>Metazoa</taxon>
        <taxon>Porifera</taxon>
        <taxon>Hexactinellida</taxon>
        <taxon>Hexasterophora</taxon>
        <taxon>Lyssacinosida</taxon>
        <taxon>Leucopsacidae</taxon>
        <taxon>Oopsacas</taxon>
    </lineage>
</organism>
<dbReference type="InterPro" id="IPR004947">
    <property type="entry name" value="DNase_II"/>
</dbReference>
<evidence type="ECO:0000256" key="2">
    <source>
        <dbReference type="ARBA" id="ARBA00022801"/>
    </source>
</evidence>
<feature type="chain" id="PRO_5044000856" evidence="3">
    <location>
        <begin position="22"/>
        <end position="377"/>
    </location>
</feature>
<evidence type="ECO:0000256" key="3">
    <source>
        <dbReference type="SAM" id="SignalP"/>
    </source>
</evidence>
<evidence type="ECO:0000256" key="1">
    <source>
        <dbReference type="ARBA" id="ARBA00007527"/>
    </source>
</evidence>
<comment type="caution">
    <text evidence="4">The sequence shown here is derived from an EMBL/GenBank/DDBJ whole genome shotgun (WGS) entry which is preliminary data.</text>
</comment>
<evidence type="ECO:0000313" key="5">
    <source>
        <dbReference type="Proteomes" id="UP001165289"/>
    </source>
</evidence>
<dbReference type="GO" id="GO:0006309">
    <property type="term" value="P:apoptotic DNA fragmentation"/>
    <property type="evidence" value="ECO:0007669"/>
    <property type="project" value="TreeGrafter"/>
</dbReference>
<dbReference type="CDD" id="cd09120">
    <property type="entry name" value="PLDc_DNaseII_1"/>
    <property type="match status" value="1"/>
</dbReference>
<proteinExistence type="inferred from homology"/>